<accession>A0A2L0UFN1</accession>
<gene>
    <name evidence="2" type="ORF">CVO76_10640</name>
</gene>
<dbReference type="CDD" id="cd07750">
    <property type="entry name" value="PolyPPase_VTC_like"/>
    <property type="match status" value="1"/>
</dbReference>
<proteinExistence type="predicted"/>
<dbReference type="InterPro" id="IPR042267">
    <property type="entry name" value="VTC_sf"/>
</dbReference>
<dbReference type="RefSeq" id="WP_208739214.1">
    <property type="nucleotide sequence ID" value="NZ_CP024915.1"/>
</dbReference>
<dbReference type="SUPFAM" id="SSF55154">
    <property type="entry name" value="CYTH-like phosphatases"/>
    <property type="match status" value="1"/>
</dbReference>
<dbReference type="Proteomes" id="UP000239187">
    <property type="component" value="Chromosome"/>
</dbReference>
<dbReference type="EMBL" id="CP024915">
    <property type="protein sequence ID" value="AUZ88032.1"/>
    <property type="molecule type" value="Genomic_DNA"/>
</dbReference>
<evidence type="ECO:0000259" key="1">
    <source>
        <dbReference type="Pfam" id="PF09359"/>
    </source>
</evidence>
<dbReference type="InterPro" id="IPR033469">
    <property type="entry name" value="CYTH-like_dom_sf"/>
</dbReference>
<evidence type="ECO:0000313" key="2">
    <source>
        <dbReference type="EMBL" id="AUZ88032.1"/>
    </source>
</evidence>
<dbReference type="GO" id="GO:0006799">
    <property type="term" value="P:polyphosphate biosynthetic process"/>
    <property type="evidence" value="ECO:0007669"/>
    <property type="project" value="UniProtKB-ARBA"/>
</dbReference>
<sequence length="259" mass="28925">MTTGTLSGLDTRSVISLEALNNTAALQTRIDRKYVVGTRLADVILESFDAEARVLEMSGRRSFTYNSVYFDTPNLDSYLLAARGRRRRYKIRTRTYVDTANSFLEVKTEGARAATVKERIPYDPADSHRLTNEGLNYINETLTSSIGYMPSGMLQPVIETRYRRITLYLPASESRATIDCGVTWRKPGGHALELDGAVIIETKSGHAASALDRHLWAHGIRPSRISKFATGLAALDPALPANRWHRTITNSLAFRQLPH</sequence>
<feature type="domain" description="VTC" evidence="1">
    <location>
        <begin position="29"/>
        <end position="235"/>
    </location>
</feature>
<name>A0A2L0UFN1_9MICC</name>
<dbReference type="Gene3D" id="3.20.100.30">
    <property type="entry name" value="VTC, catalytic tunnel domain"/>
    <property type="match status" value="1"/>
</dbReference>
<evidence type="ECO:0000313" key="3">
    <source>
        <dbReference type="Proteomes" id="UP000239187"/>
    </source>
</evidence>
<dbReference type="Pfam" id="PF09359">
    <property type="entry name" value="VTC"/>
    <property type="match status" value="1"/>
</dbReference>
<dbReference type="AlphaFoldDB" id="A0A2L0UFN1"/>
<protein>
    <submittedName>
        <fullName evidence="2">Molecular chaperone</fullName>
    </submittedName>
</protein>
<organism evidence="2 3">
    <name type="scientific">Arthrobacter agilis</name>
    <dbReference type="NCBI Taxonomy" id="37921"/>
    <lineage>
        <taxon>Bacteria</taxon>
        <taxon>Bacillati</taxon>
        <taxon>Actinomycetota</taxon>
        <taxon>Actinomycetes</taxon>
        <taxon>Micrococcales</taxon>
        <taxon>Micrococcaceae</taxon>
        <taxon>Arthrobacter</taxon>
    </lineage>
</organism>
<reference evidence="2 3" key="1">
    <citation type="submission" date="2017-11" db="EMBL/GenBank/DDBJ databases">
        <title>Draft genome of Arthrobacter agilis strain UMCV2, a plant growth-promoting rhizobacterium and biocontrol capacity of phytopathogenic fungi.</title>
        <authorList>
            <person name="Martinez-Camara R."/>
            <person name="Santoyo G."/>
            <person name="Moreno-Hagelsieb G."/>
            <person name="Valencia-Cantero E."/>
        </authorList>
    </citation>
    <scope>NUCLEOTIDE SEQUENCE [LARGE SCALE GENOMIC DNA]</scope>
    <source>
        <strain evidence="2 3">UMCV2</strain>
    </source>
</reference>
<dbReference type="InterPro" id="IPR018966">
    <property type="entry name" value="VTC_domain"/>
</dbReference>